<reference evidence="7" key="1">
    <citation type="journal article" date="2014" name="Int. J. Syst. Evol. Microbiol.">
        <title>Complete genome sequence of Corynebacterium casei LMG S-19264T (=DSM 44701T), isolated from a smear-ripened cheese.</title>
        <authorList>
            <consortium name="US DOE Joint Genome Institute (JGI-PGF)"/>
            <person name="Walter F."/>
            <person name="Albersmeier A."/>
            <person name="Kalinowski J."/>
            <person name="Ruckert C."/>
        </authorList>
    </citation>
    <scope>NUCLEOTIDE SEQUENCE</scope>
    <source>
        <strain evidence="7">CGMCC 1.15343</strain>
    </source>
</reference>
<comment type="subcellular location">
    <subcellularLocation>
        <location evidence="1">Cell outer membrane</location>
    </subcellularLocation>
</comment>
<dbReference type="Gene3D" id="3.30.1330.60">
    <property type="entry name" value="OmpA-like domain"/>
    <property type="match status" value="1"/>
</dbReference>
<protein>
    <recommendedName>
        <fullName evidence="6">OmpA-like domain-containing protein</fullName>
    </recommendedName>
</protein>
<accession>A0A916U077</accession>
<evidence type="ECO:0000313" key="8">
    <source>
        <dbReference type="Proteomes" id="UP000651668"/>
    </source>
</evidence>
<dbReference type="InterPro" id="IPR006665">
    <property type="entry name" value="OmpA-like"/>
</dbReference>
<dbReference type="Proteomes" id="UP000651668">
    <property type="component" value="Unassembled WGS sequence"/>
</dbReference>
<dbReference type="GO" id="GO:0009279">
    <property type="term" value="C:cell outer membrane"/>
    <property type="evidence" value="ECO:0007669"/>
    <property type="project" value="UniProtKB-SubCell"/>
</dbReference>
<evidence type="ECO:0000313" key="7">
    <source>
        <dbReference type="EMBL" id="GGC55174.1"/>
    </source>
</evidence>
<feature type="domain" description="OmpA-like" evidence="6">
    <location>
        <begin position="63"/>
        <end position="177"/>
    </location>
</feature>
<evidence type="ECO:0000256" key="4">
    <source>
        <dbReference type="PROSITE-ProRule" id="PRU00473"/>
    </source>
</evidence>
<name>A0A916U077_9SPHI</name>
<keyword evidence="2 4" id="KW-0472">Membrane</keyword>
<evidence type="ECO:0000259" key="6">
    <source>
        <dbReference type="PROSITE" id="PS51123"/>
    </source>
</evidence>
<feature type="compositionally biased region" description="Basic and acidic residues" evidence="5">
    <location>
        <begin position="37"/>
        <end position="62"/>
    </location>
</feature>
<evidence type="ECO:0000256" key="2">
    <source>
        <dbReference type="ARBA" id="ARBA00023136"/>
    </source>
</evidence>
<dbReference type="RefSeq" id="WP_188625355.1">
    <property type="nucleotide sequence ID" value="NZ_BMIL01000002.1"/>
</dbReference>
<dbReference type="InterPro" id="IPR036737">
    <property type="entry name" value="OmpA-like_sf"/>
</dbReference>
<dbReference type="AlphaFoldDB" id="A0A916U077"/>
<sequence length="177" mass="19576">MNKLRMYFLPVVLGIFTLTMYSCKAKKMVAKTPAPVVKKENTQVTKTEPEPQRAPEPQKEEPVAAPDYNFQSILFEFNSAVLKTSSFSILDKAVLEMKKDPSVKFVLNGHSSAEGSPEHNMSLSVDRANSVKSYLVNAGFSADNFSIKGFGESQPVSSNTNEEGRALNRRVEIKVAQ</sequence>
<feature type="region of interest" description="Disordered" evidence="5">
    <location>
        <begin position="32"/>
        <end position="63"/>
    </location>
</feature>
<evidence type="ECO:0000256" key="1">
    <source>
        <dbReference type="ARBA" id="ARBA00004442"/>
    </source>
</evidence>
<reference evidence="7" key="2">
    <citation type="submission" date="2020-09" db="EMBL/GenBank/DDBJ databases">
        <authorList>
            <person name="Sun Q."/>
            <person name="Zhou Y."/>
        </authorList>
    </citation>
    <scope>NUCLEOTIDE SEQUENCE</scope>
    <source>
        <strain evidence="7">CGMCC 1.15343</strain>
    </source>
</reference>
<keyword evidence="8" id="KW-1185">Reference proteome</keyword>
<dbReference type="PRINTS" id="PR01021">
    <property type="entry name" value="OMPADOMAIN"/>
</dbReference>
<evidence type="ECO:0000256" key="5">
    <source>
        <dbReference type="SAM" id="MobiDB-lite"/>
    </source>
</evidence>
<dbReference type="PRINTS" id="PR01023">
    <property type="entry name" value="NAFLGMOTY"/>
</dbReference>
<organism evidence="7 8">
    <name type="scientific">Pedobacter quisquiliarum</name>
    <dbReference type="NCBI Taxonomy" id="1834438"/>
    <lineage>
        <taxon>Bacteria</taxon>
        <taxon>Pseudomonadati</taxon>
        <taxon>Bacteroidota</taxon>
        <taxon>Sphingobacteriia</taxon>
        <taxon>Sphingobacteriales</taxon>
        <taxon>Sphingobacteriaceae</taxon>
        <taxon>Pedobacter</taxon>
    </lineage>
</organism>
<dbReference type="PROSITE" id="PS51257">
    <property type="entry name" value="PROKAR_LIPOPROTEIN"/>
    <property type="match status" value="1"/>
</dbReference>
<dbReference type="InterPro" id="IPR050330">
    <property type="entry name" value="Bact_OuterMem_StrucFunc"/>
</dbReference>
<dbReference type="PROSITE" id="PS51123">
    <property type="entry name" value="OMPA_2"/>
    <property type="match status" value="1"/>
</dbReference>
<evidence type="ECO:0000256" key="3">
    <source>
        <dbReference type="ARBA" id="ARBA00023237"/>
    </source>
</evidence>
<dbReference type="InterPro" id="IPR006664">
    <property type="entry name" value="OMP_bac"/>
</dbReference>
<comment type="caution">
    <text evidence="7">The sequence shown here is derived from an EMBL/GenBank/DDBJ whole genome shotgun (WGS) entry which is preliminary data.</text>
</comment>
<dbReference type="SUPFAM" id="SSF103088">
    <property type="entry name" value="OmpA-like"/>
    <property type="match status" value="1"/>
</dbReference>
<dbReference type="PANTHER" id="PTHR30329">
    <property type="entry name" value="STATOR ELEMENT OF FLAGELLAR MOTOR COMPLEX"/>
    <property type="match status" value="1"/>
</dbReference>
<gene>
    <name evidence="7" type="ORF">GCM10011387_05930</name>
</gene>
<dbReference type="PANTHER" id="PTHR30329:SF21">
    <property type="entry name" value="LIPOPROTEIN YIAD-RELATED"/>
    <property type="match status" value="1"/>
</dbReference>
<dbReference type="EMBL" id="BMIL01000002">
    <property type="protein sequence ID" value="GGC55174.1"/>
    <property type="molecule type" value="Genomic_DNA"/>
</dbReference>
<keyword evidence="3" id="KW-0998">Cell outer membrane</keyword>
<proteinExistence type="predicted"/>
<dbReference type="CDD" id="cd07185">
    <property type="entry name" value="OmpA_C-like"/>
    <property type="match status" value="1"/>
</dbReference>
<dbReference type="Pfam" id="PF00691">
    <property type="entry name" value="OmpA"/>
    <property type="match status" value="1"/>
</dbReference>